<dbReference type="NCBIfam" id="NF041278">
    <property type="entry name" value="CmcJ_NvfI_EfuI"/>
    <property type="match status" value="1"/>
</dbReference>
<sequence length="329" mass="37408">MVANHADPKEPTYSTPQAERKAKEVHTTMKYYGGDPSIPLEPTIIGGPEPPKFAPKVDSPVIVTDVTGIEDKFKLMKHGFQYVKHKTRFETVLPELKNRDGALEPLDETTKAHYDEMHEFLEAVLSQQEDLPKPSLIRVLMHTNRVSQVGQKGTLGPIYNVHVDQSASAAEPLAIRWLGHDAPELLAKPRFQIINMWRPCKPITRDPFAVSDATTIPDKDYIKVPFIYPNRTSELLEVCPASDPEKPHRWYFKDNQQTDDVVLFIQADTTKRPGVVRRCPHAAFKDPRLDEAKLDPRVSIEIRAMVFYDHDDYEEEAGAESGQDNEEKF</sequence>
<dbReference type="AlphaFoldDB" id="A0A8H3W5J6"/>
<accession>A0A8H3W5J6</accession>
<proteinExistence type="inferred from homology"/>
<keyword evidence="4" id="KW-1185">Reference proteome</keyword>
<dbReference type="Proteomes" id="UP000434172">
    <property type="component" value="Unassembled WGS sequence"/>
</dbReference>
<evidence type="ECO:0000313" key="4">
    <source>
        <dbReference type="Proteomes" id="UP000434172"/>
    </source>
</evidence>
<comment type="caution">
    <text evidence="3">The sequence shown here is derived from an EMBL/GenBank/DDBJ whole genome shotgun (WGS) entry which is preliminary data.</text>
</comment>
<dbReference type="GO" id="GO:0016491">
    <property type="term" value="F:oxidoreductase activity"/>
    <property type="evidence" value="ECO:0007669"/>
    <property type="project" value="InterPro"/>
</dbReference>
<comment type="similarity">
    <text evidence="1">Belongs to the asaB hydroxylase/desaturase family.</text>
</comment>
<protein>
    <submittedName>
        <fullName evidence="3">Catalyzes late reaction in the cephamycin biosynthetic pathway</fullName>
    </submittedName>
</protein>
<name>A0A8H3W5J6_9PEZI</name>
<evidence type="ECO:0000313" key="3">
    <source>
        <dbReference type="EMBL" id="KAF0321658.1"/>
    </source>
</evidence>
<gene>
    <name evidence="3" type="ORF">GQ607_011171</name>
</gene>
<feature type="compositionally biased region" description="Basic and acidic residues" evidence="2">
    <location>
        <begin position="1"/>
        <end position="10"/>
    </location>
</feature>
<feature type="region of interest" description="Disordered" evidence="2">
    <location>
        <begin position="1"/>
        <end position="22"/>
    </location>
</feature>
<dbReference type="PANTHER" id="PTHR34598">
    <property type="entry name" value="BLL6449 PROTEIN"/>
    <property type="match status" value="1"/>
</dbReference>
<dbReference type="EMBL" id="WOWK01000069">
    <property type="protein sequence ID" value="KAF0321658.1"/>
    <property type="molecule type" value="Genomic_DNA"/>
</dbReference>
<dbReference type="OrthoDB" id="412788at2759"/>
<evidence type="ECO:0000256" key="2">
    <source>
        <dbReference type="SAM" id="MobiDB-lite"/>
    </source>
</evidence>
<organism evidence="3 4">
    <name type="scientific">Colletotrichum asianum</name>
    <dbReference type="NCBI Taxonomy" id="702518"/>
    <lineage>
        <taxon>Eukaryota</taxon>
        <taxon>Fungi</taxon>
        <taxon>Dikarya</taxon>
        <taxon>Ascomycota</taxon>
        <taxon>Pezizomycotina</taxon>
        <taxon>Sordariomycetes</taxon>
        <taxon>Hypocreomycetidae</taxon>
        <taxon>Glomerellales</taxon>
        <taxon>Glomerellaceae</taxon>
        <taxon>Colletotrichum</taxon>
        <taxon>Colletotrichum gloeosporioides species complex</taxon>
    </lineage>
</organism>
<reference evidence="3 4" key="1">
    <citation type="submission" date="2019-12" db="EMBL/GenBank/DDBJ databases">
        <title>A genome sequence resource for the geographically widespread anthracnose pathogen Colletotrichum asianum.</title>
        <authorList>
            <person name="Meng Y."/>
        </authorList>
    </citation>
    <scope>NUCLEOTIDE SEQUENCE [LARGE SCALE GENOMIC DNA]</scope>
    <source>
        <strain evidence="3 4">ICMP 18580</strain>
    </source>
</reference>
<dbReference type="InterPro" id="IPR044053">
    <property type="entry name" value="AsaB-like"/>
</dbReference>
<evidence type="ECO:0000256" key="1">
    <source>
        <dbReference type="ARBA" id="ARBA00023604"/>
    </source>
</evidence>
<dbReference type="PANTHER" id="PTHR34598:SF3">
    <property type="entry name" value="OXIDOREDUCTASE AN1597"/>
    <property type="match status" value="1"/>
</dbReference>